<gene>
    <name evidence="6" type="ORF">K7G82_04170</name>
</gene>
<dbReference type="PANTHER" id="PTHR42693">
    <property type="entry name" value="ARYLSULFATASE FAMILY MEMBER"/>
    <property type="match status" value="1"/>
</dbReference>
<dbReference type="SUPFAM" id="SSF53649">
    <property type="entry name" value="Alkaline phosphatase-like"/>
    <property type="match status" value="1"/>
</dbReference>
<dbReference type="InterPro" id="IPR000917">
    <property type="entry name" value="Sulfatase_N"/>
</dbReference>
<keyword evidence="2" id="KW-0479">Metal-binding</keyword>
<keyword evidence="3" id="KW-0378">Hydrolase</keyword>
<accession>A0ABS7PN51</accession>
<dbReference type="RefSeq" id="WP_222988591.1">
    <property type="nucleotide sequence ID" value="NZ_JAINVV010000003.1"/>
</dbReference>
<sequence length="475" mass="51872">MDMKRRDVLGLGAGAMLGLAQAGRGHAAGLDRARRRNVLLVVSDDQGLDLGSLGVAVKTPHLDALAGEGTRFDHGYAAVSSCSPSRATLYTGLYTHQNGMYGLAHDVHNQSLKDGVETLPALLKASGYATALVGKKHVRPDAAFPYDAELAPEKSGIRDVALIADATEQFVRAAGDKPFFVTIGYSDPHRAPVNFGNDRPWPRVEEVRYDPARVTVPSHLPDLPQVRADLAQYYESISRLDQGVGMLRAMLEKTGHGDDTLIIFLSDNGRPFPGAKTNLYDPGLHLPLIVHAPGAGGGAVCDAMVSWIDIAPTILAWTGAAGPRQPLPGRSLLPLLGQRGAPGWDEIFASHEFHEINQYYPMRAIRTRTRSYIENLAWQLPYPVAGDVAGSESWKAIVSDPGIRIGRRSQAAYLQRPAREFYDLSRDRDEVVNLAERADRRAEREALASRLTAWRAATRDPWLEGQTSPHQPEQH</sequence>
<dbReference type="Proteomes" id="UP000706039">
    <property type="component" value="Unassembled WGS sequence"/>
</dbReference>
<comment type="similarity">
    <text evidence="1">Belongs to the sulfatase family.</text>
</comment>
<dbReference type="InterPro" id="IPR050738">
    <property type="entry name" value="Sulfatase"/>
</dbReference>
<evidence type="ECO:0000313" key="6">
    <source>
        <dbReference type="EMBL" id="MBY8821474.1"/>
    </source>
</evidence>
<evidence type="ECO:0000313" key="7">
    <source>
        <dbReference type="Proteomes" id="UP000706039"/>
    </source>
</evidence>
<keyword evidence="4" id="KW-0106">Calcium</keyword>
<evidence type="ECO:0000256" key="3">
    <source>
        <dbReference type="ARBA" id="ARBA00022801"/>
    </source>
</evidence>
<dbReference type="Gene3D" id="3.40.720.10">
    <property type="entry name" value="Alkaline Phosphatase, subunit A"/>
    <property type="match status" value="1"/>
</dbReference>
<feature type="domain" description="Sulfatase N-terminal" evidence="5">
    <location>
        <begin position="36"/>
        <end position="320"/>
    </location>
</feature>
<organism evidence="6 7">
    <name type="scientific">Sphingomonas colocasiae</name>
    <dbReference type="NCBI Taxonomy" id="1848973"/>
    <lineage>
        <taxon>Bacteria</taxon>
        <taxon>Pseudomonadati</taxon>
        <taxon>Pseudomonadota</taxon>
        <taxon>Alphaproteobacteria</taxon>
        <taxon>Sphingomonadales</taxon>
        <taxon>Sphingomonadaceae</taxon>
        <taxon>Sphingomonas</taxon>
    </lineage>
</organism>
<proteinExistence type="inferred from homology"/>
<dbReference type="EMBL" id="JAINVV010000003">
    <property type="protein sequence ID" value="MBY8821474.1"/>
    <property type="molecule type" value="Genomic_DNA"/>
</dbReference>
<evidence type="ECO:0000256" key="2">
    <source>
        <dbReference type="ARBA" id="ARBA00022723"/>
    </source>
</evidence>
<reference evidence="6 7" key="1">
    <citation type="submission" date="2021-08" db="EMBL/GenBank/DDBJ databases">
        <authorList>
            <person name="Tuo L."/>
        </authorList>
    </citation>
    <scope>NUCLEOTIDE SEQUENCE [LARGE SCALE GENOMIC DNA]</scope>
    <source>
        <strain evidence="6 7">JCM 31229</strain>
    </source>
</reference>
<dbReference type="InterPro" id="IPR017850">
    <property type="entry name" value="Alkaline_phosphatase_core_sf"/>
</dbReference>
<name>A0ABS7PN51_9SPHN</name>
<dbReference type="InterPro" id="IPR024607">
    <property type="entry name" value="Sulfatase_CS"/>
</dbReference>
<dbReference type="PROSITE" id="PS00149">
    <property type="entry name" value="SULFATASE_2"/>
    <property type="match status" value="1"/>
</dbReference>
<evidence type="ECO:0000256" key="4">
    <source>
        <dbReference type="ARBA" id="ARBA00022837"/>
    </source>
</evidence>
<dbReference type="Pfam" id="PF00884">
    <property type="entry name" value="Sulfatase"/>
    <property type="match status" value="1"/>
</dbReference>
<dbReference type="CDD" id="cd16027">
    <property type="entry name" value="SGSH"/>
    <property type="match status" value="1"/>
</dbReference>
<comment type="caution">
    <text evidence="6">The sequence shown here is derived from an EMBL/GenBank/DDBJ whole genome shotgun (WGS) entry which is preliminary data.</text>
</comment>
<keyword evidence="7" id="KW-1185">Reference proteome</keyword>
<protein>
    <submittedName>
        <fullName evidence="6">Sulfatase</fullName>
    </submittedName>
</protein>
<evidence type="ECO:0000256" key="1">
    <source>
        <dbReference type="ARBA" id="ARBA00008779"/>
    </source>
</evidence>
<evidence type="ECO:0000259" key="5">
    <source>
        <dbReference type="Pfam" id="PF00884"/>
    </source>
</evidence>
<dbReference type="PANTHER" id="PTHR42693:SF53">
    <property type="entry name" value="ENDO-4-O-SULFATASE"/>
    <property type="match status" value="1"/>
</dbReference>